<dbReference type="PANTHER" id="PTHR13393:SF0">
    <property type="entry name" value="RNA N6-ADENOSINE-METHYLTRANSFERASE METTL16"/>
    <property type="match status" value="1"/>
</dbReference>
<evidence type="ECO:0000256" key="5">
    <source>
        <dbReference type="PIRNR" id="PIRNR037350"/>
    </source>
</evidence>
<feature type="compositionally biased region" description="Basic and acidic residues" evidence="7">
    <location>
        <begin position="391"/>
        <end position="410"/>
    </location>
</feature>
<evidence type="ECO:0000313" key="8">
    <source>
        <dbReference type="EMBL" id="VUZ49368.1"/>
    </source>
</evidence>
<feature type="binding site" evidence="6">
    <location>
        <position position="109"/>
    </location>
    <ligand>
        <name>S-adenosyl-L-methionine</name>
        <dbReference type="ChEBI" id="CHEBI:59789"/>
    </ligand>
</feature>
<comment type="similarity">
    <text evidence="1 5">Belongs to the methyltransferase superfamily. METTL16/RlmF family.</text>
</comment>
<dbReference type="GO" id="GO:0070475">
    <property type="term" value="P:rRNA base methylation"/>
    <property type="evidence" value="ECO:0007669"/>
    <property type="project" value="TreeGrafter"/>
</dbReference>
<evidence type="ECO:0000256" key="6">
    <source>
        <dbReference type="PIRSR" id="PIRSR037350-1"/>
    </source>
</evidence>
<evidence type="ECO:0000313" key="9">
    <source>
        <dbReference type="Proteomes" id="UP000321570"/>
    </source>
</evidence>
<evidence type="ECO:0000256" key="7">
    <source>
        <dbReference type="SAM" id="MobiDB-lite"/>
    </source>
</evidence>
<evidence type="ECO:0000256" key="3">
    <source>
        <dbReference type="ARBA" id="ARBA00022679"/>
    </source>
</evidence>
<protein>
    <recommendedName>
        <fullName evidence="5">U6 small nuclear RNA (adenine-(43)-N(6))-methyltransferase</fullName>
        <ecNumber evidence="5">2.1.1.-</ecNumber>
    </recommendedName>
</protein>
<gene>
    <name evidence="8" type="ORF">WMSIL1_LOCUS8689</name>
</gene>
<dbReference type="SUPFAM" id="SSF53335">
    <property type="entry name" value="S-adenosyl-L-methionine-dependent methyltransferases"/>
    <property type="match status" value="1"/>
</dbReference>
<dbReference type="Pfam" id="PF05971">
    <property type="entry name" value="Methyltransf_10"/>
    <property type="match status" value="1"/>
</dbReference>
<keyword evidence="9" id="KW-1185">Reference proteome</keyword>
<evidence type="ECO:0000256" key="1">
    <source>
        <dbReference type="ARBA" id="ARBA00005878"/>
    </source>
</evidence>
<feature type="binding site" evidence="6">
    <location>
        <position position="193"/>
    </location>
    <ligand>
        <name>S-adenosyl-L-methionine</name>
        <dbReference type="ChEBI" id="CHEBI:59789"/>
    </ligand>
</feature>
<keyword evidence="4 6" id="KW-0949">S-adenosyl-L-methionine</keyword>
<dbReference type="PIRSF" id="PIRSF037350">
    <property type="entry name" value="Mtase_ZK1128_prd"/>
    <property type="match status" value="1"/>
</dbReference>
<feature type="region of interest" description="Disordered" evidence="7">
    <location>
        <begin position="470"/>
        <end position="492"/>
    </location>
</feature>
<dbReference type="CDD" id="cd02440">
    <property type="entry name" value="AdoMet_MTases"/>
    <property type="match status" value="1"/>
</dbReference>
<reference evidence="8 9" key="1">
    <citation type="submission" date="2019-07" db="EMBL/GenBank/DDBJ databases">
        <authorList>
            <person name="Jastrzebski P J."/>
            <person name="Paukszto L."/>
            <person name="Jastrzebski P J."/>
        </authorList>
    </citation>
    <scope>NUCLEOTIDE SEQUENCE [LARGE SCALE GENOMIC DNA]</scope>
    <source>
        <strain evidence="8 9">WMS-il1</strain>
    </source>
</reference>
<dbReference type="Gene3D" id="3.40.50.150">
    <property type="entry name" value="Vaccinia Virus protein VP39"/>
    <property type="match status" value="1"/>
</dbReference>
<evidence type="ECO:0000256" key="4">
    <source>
        <dbReference type="ARBA" id="ARBA00022691"/>
    </source>
</evidence>
<dbReference type="EMBL" id="CABIJS010000333">
    <property type="protein sequence ID" value="VUZ49368.1"/>
    <property type="molecule type" value="Genomic_DNA"/>
</dbReference>
<organism evidence="8 9">
    <name type="scientific">Hymenolepis diminuta</name>
    <name type="common">Rat tapeworm</name>
    <dbReference type="NCBI Taxonomy" id="6216"/>
    <lineage>
        <taxon>Eukaryota</taxon>
        <taxon>Metazoa</taxon>
        <taxon>Spiralia</taxon>
        <taxon>Lophotrochozoa</taxon>
        <taxon>Platyhelminthes</taxon>
        <taxon>Cestoda</taxon>
        <taxon>Eucestoda</taxon>
        <taxon>Cyclophyllidea</taxon>
        <taxon>Hymenolepididae</taxon>
        <taxon>Hymenolepis</taxon>
    </lineage>
</organism>
<feature type="compositionally biased region" description="Acidic residues" evidence="7">
    <location>
        <begin position="478"/>
        <end position="492"/>
    </location>
</feature>
<dbReference type="InterPro" id="IPR010286">
    <property type="entry name" value="METTL16/RlmF"/>
</dbReference>
<feature type="binding site" evidence="6">
    <location>
        <position position="132"/>
    </location>
    <ligand>
        <name>S-adenosyl-L-methionine</name>
        <dbReference type="ChEBI" id="CHEBI:59789"/>
    </ligand>
</feature>
<keyword evidence="2 5" id="KW-0489">Methyltransferase</keyword>
<feature type="binding site" evidence="6">
    <location>
        <position position="82"/>
    </location>
    <ligand>
        <name>S-adenosyl-L-methionine</name>
        <dbReference type="ChEBI" id="CHEBI:59789"/>
    </ligand>
</feature>
<feature type="region of interest" description="Disordered" evidence="7">
    <location>
        <begin position="391"/>
        <end position="426"/>
    </location>
</feature>
<dbReference type="Proteomes" id="UP000321570">
    <property type="component" value="Unassembled WGS sequence"/>
</dbReference>
<feature type="region of interest" description="Disordered" evidence="7">
    <location>
        <begin position="208"/>
        <end position="231"/>
    </location>
</feature>
<dbReference type="InterPro" id="IPR017182">
    <property type="entry name" value="METTL16/PsiM"/>
</dbReference>
<keyword evidence="3 5" id="KW-0808">Transferase</keyword>
<evidence type="ECO:0000256" key="2">
    <source>
        <dbReference type="ARBA" id="ARBA00022603"/>
    </source>
</evidence>
<accession>A0A564YRN9</accession>
<name>A0A564YRN9_HYMDI</name>
<dbReference type="EC" id="2.1.1.-" evidence="5"/>
<dbReference type="GO" id="GO:0008168">
    <property type="term" value="F:methyltransferase activity"/>
    <property type="evidence" value="ECO:0007669"/>
    <property type="project" value="UniProtKB-UniRule"/>
</dbReference>
<sequence>MALNLYMHGRNPYRTKKPSFRTLVQKYPFFSEAFSECEDGKSHSHFKQPRFLAALARALLMEDFGLDVEVPLDRLIPTIPLRLNYILWIEDILAALPPYSSPPKILDIGTGSCCIYPIIGAKKNGWNFIGCESDARNYQHSLETIQRNNLTDKIKLIRVHDDTAPPLQQVFEDLHSSNGILPSQIIIDVVMANPPFFENVTDAIGADSTRSFARPPPKSASSAARNESQTVGGEVGFARRLAEDSLRYRENVKVFTLMLGKKRSVPAVRRIMKELNITQNSVYEMCQGRVMRWGFAWTFIPNFQFPVSEFRQKRKFHRPPLTYTLPPTVSCLEKYTRKCLLEWIRRQLLNLKMRVILQKNKRSMGGYHLRAKAKEDTWTHSRRKRREALIKQKQSEFHRHEEQQVENGEKKRPHSTDNNSFPDENPTKRCRIDEICDGDMSWIEELCEDYTDIDGEVILIADFYVESQQKGYGGDSSSGEDGDFSCSDEEDDEDAIDVCQGQRCEKMDATDGESGVDRLIISVNWISGTDREQANRVLCYLKNRLK</sequence>
<dbReference type="InterPro" id="IPR029063">
    <property type="entry name" value="SAM-dependent_MTases_sf"/>
</dbReference>
<dbReference type="PANTHER" id="PTHR13393">
    <property type="entry name" value="SAM-DEPENDENT METHYLTRANSFERASE"/>
    <property type="match status" value="1"/>
</dbReference>
<dbReference type="GO" id="GO:0005634">
    <property type="term" value="C:nucleus"/>
    <property type="evidence" value="ECO:0007669"/>
    <property type="project" value="TreeGrafter"/>
</dbReference>
<proteinExistence type="inferred from homology"/>
<dbReference type="AlphaFoldDB" id="A0A564YRN9"/>